<keyword evidence="2" id="KW-1185">Reference proteome</keyword>
<dbReference type="STRING" id="1642646.ING2E5A_1955"/>
<gene>
    <name evidence="1" type="ORF">ING2E5A_1955</name>
</gene>
<dbReference type="RefSeq" id="WP_071137187.1">
    <property type="nucleotide sequence ID" value="NZ_JAQVII010000104.1"/>
</dbReference>
<evidence type="ECO:0000313" key="1">
    <source>
        <dbReference type="EMBL" id="SCM58760.1"/>
    </source>
</evidence>
<protein>
    <recommendedName>
        <fullName evidence="3">Lipoprotein</fullName>
    </recommendedName>
</protein>
<sequence>MTGLKFTAQLILGWLLFSAVSCNKSTVPQEIIVGGDNVVMILDFPNSTDTDLKVNWYLKTSEVQNMPDTMIRRMKTVDDHKSVDNNTKILISSSSGGTIMVDRETKECLFYAITPNAHSVEYLPGDRIAVALSITEKGNQLQIYDADRSNSVLFSDSLYSGHGVIWIAQRDLLYALGYDELRAYSLVDWDTPNPSLKLEEKWTLPETGGHELYASSVNQLLISTSKNVWKFDLKKETFEVFAPLADVPDVKSIYFDEKTGHLIYTKGEISWWTHNIHSVNPSKTITIPEVDLYKVRAIK</sequence>
<accession>A0A1G4G889</accession>
<dbReference type="SUPFAM" id="SSF101908">
    <property type="entry name" value="Putative isomerase YbhE"/>
    <property type="match status" value="1"/>
</dbReference>
<evidence type="ECO:0008006" key="3">
    <source>
        <dbReference type="Google" id="ProtNLM"/>
    </source>
</evidence>
<dbReference type="EMBL" id="LT608328">
    <property type="protein sequence ID" value="SCM58760.1"/>
    <property type="molecule type" value="Genomic_DNA"/>
</dbReference>
<dbReference type="PROSITE" id="PS51257">
    <property type="entry name" value="PROKAR_LIPOPROTEIN"/>
    <property type="match status" value="1"/>
</dbReference>
<dbReference type="Proteomes" id="UP000178485">
    <property type="component" value="Chromosome i"/>
</dbReference>
<dbReference type="KEGG" id="pmuc:ING2E5A_1955"/>
<dbReference type="InterPro" id="IPR045383">
    <property type="entry name" value="DUF6528"/>
</dbReference>
<dbReference type="AlphaFoldDB" id="A0A1G4G889"/>
<name>A0A1G4G889_9BACT</name>
<organism evidence="1 2">
    <name type="scientific">Petrimonas mucosa</name>
    <dbReference type="NCBI Taxonomy" id="1642646"/>
    <lineage>
        <taxon>Bacteria</taxon>
        <taxon>Pseudomonadati</taxon>
        <taxon>Bacteroidota</taxon>
        <taxon>Bacteroidia</taxon>
        <taxon>Bacteroidales</taxon>
        <taxon>Dysgonomonadaceae</taxon>
        <taxon>Petrimonas</taxon>
    </lineage>
</organism>
<evidence type="ECO:0000313" key="2">
    <source>
        <dbReference type="Proteomes" id="UP000178485"/>
    </source>
</evidence>
<dbReference type="Pfam" id="PF20138">
    <property type="entry name" value="DUF6528"/>
    <property type="match status" value="1"/>
</dbReference>
<proteinExistence type="predicted"/>
<reference evidence="1 2" key="1">
    <citation type="submission" date="2016-08" db="EMBL/GenBank/DDBJ databases">
        <authorList>
            <person name="Seilhamer J.J."/>
        </authorList>
    </citation>
    <scope>NUCLEOTIDE SEQUENCE [LARGE SCALE GENOMIC DNA]</scope>
    <source>
        <strain evidence="1">ING2-E5A</strain>
    </source>
</reference>